<dbReference type="OrthoDB" id="3013454at2759"/>
<organism evidence="3 4">
    <name type="scientific">Dendrothele bispora (strain CBS 962.96)</name>
    <dbReference type="NCBI Taxonomy" id="1314807"/>
    <lineage>
        <taxon>Eukaryota</taxon>
        <taxon>Fungi</taxon>
        <taxon>Dikarya</taxon>
        <taxon>Basidiomycota</taxon>
        <taxon>Agaricomycotina</taxon>
        <taxon>Agaricomycetes</taxon>
        <taxon>Agaricomycetidae</taxon>
        <taxon>Agaricales</taxon>
        <taxon>Agaricales incertae sedis</taxon>
        <taxon>Dendrothele</taxon>
    </lineage>
</organism>
<proteinExistence type="predicted"/>
<feature type="domain" description="Integrase core" evidence="2">
    <location>
        <begin position="2"/>
        <end position="91"/>
    </location>
</feature>
<feature type="region of interest" description="Disordered" evidence="1">
    <location>
        <begin position="119"/>
        <end position="163"/>
    </location>
</feature>
<name>A0A4S8KRX6_DENBC</name>
<dbReference type="EMBL" id="ML180175">
    <property type="protein sequence ID" value="THU78546.1"/>
    <property type="molecule type" value="Genomic_DNA"/>
</dbReference>
<feature type="non-terminal residue" evidence="3">
    <location>
        <position position="1"/>
    </location>
</feature>
<reference evidence="3 4" key="1">
    <citation type="journal article" date="2019" name="Nat. Ecol. Evol.">
        <title>Megaphylogeny resolves global patterns of mushroom evolution.</title>
        <authorList>
            <person name="Varga T."/>
            <person name="Krizsan K."/>
            <person name="Foldi C."/>
            <person name="Dima B."/>
            <person name="Sanchez-Garcia M."/>
            <person name="Sanchez-Ramirez S."/>
            <person name="Szollosi G.J."/>
            <person name="Szarkandi J.G."/>
            <person name="Papp V."/>
            <person name="Albert L."/>
            <person name="Andreopoulos W."/>
            <person name="Angelini C."/>
            <person name="Antonin V."/>
            <person name="Barry K.W."/>
            <person name="Bougher N.L."/>
            <person name="Buchanan P."/>
            <person name="Buyck B."/>
            <person name="Bense V."/>
            <person name="Catcheside P."/>
            <person name="Chovatia M."/>
            <person name="Cooper J."/>
            <person name="Damon W."/>
            <person name="Desjardin D."/>
            <person name="Finy P."/>
            <person name="Geml J."/>
            <person name="Haridas S."/>
            <person name="Hughes K."/>
            <person name="Justo A."/>
            <person name="Karasinski D."/>
            <person name="Kautmanova I."/>
            <person name="Kiss B."/>
            <person name="Kocsube S."/>
            <person name="Kotiranta H."/>
            <person name="LaButti K.M."/>
            <person name="Lechner B.E."/>
            <person name="Liimatainen K."/>
            <person name="Lipzen A."/>
            <person name="Lukacs Z."/>
            <person name="Mihaltcheva S."/>
            <person name="Morgado L.N."/>
            <person name="Niskanen T."/>
            <person name="Noordeloos M.E."/>
            <person name="Ohm R.A."/>
            <person name="Ortiz-Santana B."/>
            <person name="Ovrebo C."/>
            <person name="Racz N."/>
            <person name="Riley R."/>
            <person name="Savchenko A."/>
            <person name="Shiryaev A."/>
            <person name="Soop K."/>
            <person name="Spirin V."/>
            <person name="Szebenyi C."/>
            <person name="Tomsovsky M."/>
            <person name="Tulloss R.E."/>
            <person name="Uehling J."/>
            <person name="Grigoriev I.V."/>
            <person name="Vagvolgyi C."/>
            <person name="Papp T."/>
            <person name="Martin F.M."/>
            <person name="Miettinen O."/>
            <person name="Hibbett D.S."/>
            <person name="Nagy L.G."/>
        </authorList>
    </citation>
    <scope>NUCLEOTIDE SEQUENCE [LARGE SCALE GENOMIC DNA]</scope>
    <source>
        <strain evidence="3 4">CBS 962.96</strain>
    </source>
</reference>
<evidence type="ECO:0000313" key="4">
    <source>
        <dbReference type="Proteomes" id="UP000297245"/>
    </source>
</evidence>
<dbReference type="Proteomes" id="UP000297245">
    <property type="component" value="Unassembled WGS sequence"/>
</dbReference>
<dbReference type="Pfam" id="PF24764">
    <property type="entry name" value="rva_4"/>
    <property type="match status" value="1"/>
</dbReference>
<evidence type="ECO:0000256" key="1">
    <source>
        <dbReference type="SAM" id="MobiDB-lite"/>
    </source>
</evidence>
<evidence type="ECO:0000259" key="2">
    <source>
        <dbReference type="Pfam" id="PF24764"/>
    </source>
</evidence>
<dbReference type="AlphaFoldDB" id="A0A4S8KRX6"/>
<accession>A0A4S8KRX6</accession>
<dbReference type="InterPro" id="IPR058913">
    <property type="entry name" value="Integrase_dom_put"/>
</dbReference>
<sequence length="266" mass="30922">SSTHNTRIERLWVEVGRQFVRQWRAFFFRLEDLHGLERDNPHHLWIIHYLFLKSINEDCTQFQQEWNRKPLTGLARKHSPEELLLSGMLEHGIYVDTNPPDDCEGLTIAEIEEGYGVHGNVQSRAPGQTGAGHSLEDQLDDERDSGAESTDDDEDWEDIPTIDDKFTAPAVKVPRMLNPFSKQLEEIFSKSLSDLRAEEIIPEGFKILPQEWEDSTYPSYYHIRSGRKTNQALLVELPDLIWRPRSELWVQALSVYNHLKAELELF</sequence>
<protein>
    <recommendedName>
        <fullName evidence="2">Integrase core domain-containing protein</fullName>
    </recommendedName>
</protein>
<feature type="compositionally biased region" description="Acidic residues" evidence="1">
    <location>
        <begin position="137"/>
        <end position="161"/>
    </location>
</feature>
<evidence type="ECO:0000313" key="3">
    <source>
        <dbReference type="EMBL" id="THU78546.1"/>
    </source>
</evidence>
<keyword evidence="4" id="KW-1185">Reference proteome</keyword>
<gene>
    <name evidence="3" type="ORF">K435DRAFT_699855</name>
</gene>